<gene>
    <name evidence="3" type="ORF">SEMRO_1626_G286920.1</name>
</gene>
<proteinExistence type="predicted"/>
<name>A0A9N8ET69_9STRA</name>
<keyword evidence="2" id="KW-0732">Signal</keyword>
<dbReference type="Pfam" id="PF10092">
    <property type="entry name" value="DUF2330"/>
    <property type="match status" value="1"/>
</dbReference>
<feature type="chain" id="PRO_5040232991" evidence="2">
    <location>
        <begin position="22"/>
        <end position="660"/>
    </location>
</feature>
<evidence type="ECO:0000313" key="3">
    <source>
        <dbReference type="EMBL" id="CAB9525076.1"/>
    </source>
</evidence>
<reference evidence="3" key="1">
    <citation type="submission" date="2020-06" db="EMBL/GenBank/DDBJ databases">
        <authorList>
            <consortium name="Plant Systems Biology data submission"/>
        </authorList>
    </citation>
    <scope>NUCLEOTIDE SEQUENCE</scope>
    <source>
        <strain evidence="3">D6</strain>
    </source>
</reference>
<keyword evidence="4" id="KW-1185">Reference proteome</keyword>
<dbReference type="InterPro" id="IPR019283">
    <property type="entry name" value="DUF2330"/>
</dbReference>
<keyword evidence="1" id="KW-0472">Membrane</keyword>
<comment type="caution">
    <text evidence="3">The sequence shown here is derived from an EMBL/GenBank/DDBJ whole genome shotgun (WGS) entry which is preliminary data.</text>
</comment>
<protein>
    <submittedName>
        <fullName evidence="3">Uncharacterized protein conserved in bacteria (DUF2330)</fullName>
    </submittedName>
</protein>
<organism evidence="3 4">
    <name type="scientific">Seminavis robusta</name>
    <dbReference type="NCBI Taxonomy" id="568900"/>
    <lineage>
        <taxon>Eukaryota</taxon>
        <taxon>Sar</taxon>
        <taxon>Stramenopiles</taxon>
        <taxon>Ochrophyta</taxon>
        <taxon>Bacillariophyta</taxon>
        <taxon>Bacillariophyceae</taxon>
        <taxon>Bacillariophycidae</taxon>
        <taxon>Naviculales</taxon>
        <taxon>Naviculaceae</taxon>
        <taxon>Seminavis</taxon>
    </lineage>
</organism>
<sequence>MIRFSTAALLLLAVVPSWVDAYGGFFGRPEQEYQLTSSGDAVVLGVQQLDDGSQKVQLQVQMDFSGGDENFGWILPLPAAPTKLEVGSSLLFHALFQETLPRFELVIETNAAADTTVSRQGTEAAGFTVCENNVLFDQQCPVQGPTRGRPIRGIDFAADLGDFGRAGVLDYQVLDGDKDAVKAWLQTNEFLATNNGNIDNVLNYYDAFGTVYVAVRVAPDTPAGAIQPLSVEYNLPATTKAHKIPTLLAITDTPQTLQLYFLSDQADTRAVPVNYLDVTLDDVFVDWVGCLEGEEFSVDACYYKDYLNRFARAVEPVNNLTVTTEYYGPASVVSDKIGINLVPADLETTANWLEFLTALETAGVPPIPPVQAVLDQYLPPKNFLYEPPFQCAQWEHIYQPFRLVNPRMEDCFDIWNPPEGWEWDPVALTAALEDAILAPARSGQQMIDGTYQTLTRMYGNLVTPASSVEPYFALATGKPTVNNVHRATALPLCDLNSPAALEITLENSDVTFWQNAKLVCPTWQKTAPRPVFSIEDATTRSNSMASSFSALTAAQNEGISIPRNEDGYFEPTDINSALEQADATLAGITADDAPADGVQQFPGIPQAGTLQIDVTPKDDDFWQSMDGAAYNSSGAVVMQSLTAAVTMTVMMIVGVLPTRW</sequence>
<evidence type="ECO:0000256" key="2">
    <source>
        <dbReference type="SAM" id="SignalP"/>
    </source>
</evidence>
<keyword evidence="1" id="KW-1133">Transmembrane helix</keyword>
<dbReference type="EMBL" id="CAICTM010001624">
    <property type="protein sequence ID" value="CAB9525076.1"/>
    <property type="molecule type" value="Genomic_DNA"/>
</dbReference>
<evidence type="ECO:0000256" key="1">
    <source>
        <dbReference type="SAM" id="Phobius"/>
    </source>
</evidence>
<evidence type="ECO:0000313" key="4">
    <source>
        <dbReference type="Proteomes" id="UP001153069"/>
    </source>
</evidence>
<feature type="signal peptide" evidence="2">
    <location>
        <begin position="1"/>
        <end position="21"/>
    </location>
</feature>
<accession>A0A9N8ET69</accession>
<feature type="transmembrane region" description="Helical" evidence="1">
    <location>
        <begin position="636"/>
        <end position="656"/>
    </location>
</feature>
<keyword evidence="1" id="KW-0812">Transmembrane</keyword>
<dbReference type="AlphaFoldDB" id="A0A9N8ET69"/>
<dbReference type="Proteomes" id="UP001153069">
    <property type="component" value="Unassembled WGS sequence"/>
</dbReference>